<comment type="similarity">
    <text evidence="1 5">Belongs to the type-B carboxylesterase/lipase family.</text>
</comment>
<dbReference type="Pfam" id="PF00135">
    <property type="entry name" value="COesterase"/>
    <property type="match status" value="1"/>
</dbReference>
<proteinExistence type="inferred from homology"/>
<evidence type="ECO:0000256" key="4">
    <source>
        <dbReference type="ARBA" id="ARBA00023180"/>
    </source>
</evidence>
<organism evidence="7 8">
    <name type="scientific">Ranatra chinensis</name>
    <dbReference type="NCBI Taxonomy" id="642074"/>
    <lineage>
        <taxon>Eukaryota</taxon>
        <taxon>Metazoa</taxon>
        <taxon>Ecdysozoa</taxon>
        <taxon>Arthropoda</taxon>
        <taxon>Hexapoda</taxon>
        <taxon>Insecta</taxon>
        <taxon>Pterygota</taxon>
        <taxon>Neoptera</taxon>
        <taxon>Paraneoptera</taxon>
        <taxon>Hemiptera</taxon>
        <taxon>Heteroptera</taxon>
        <taxon>Panheteroptera</taxon>
        <taxon>Nepomorpha</taxon>
        <taxon>Nepidae</taxon>
        <taxon>Ranatrinae</taxon>
        <taxon>Ranatra</taxon>
    </lineage>
</organism>
<dbReference type="InterPro" id="IPR019826">
    <property type="entry name" value="Carboxylesterase_B_AS"/>
</dbReference>
<evidence type="ECO:0000256" key="1">
    <source>
        <dbReference type="ARBA" id="ARBA00005964"/>
    </source>
</evidence>
<feature type="signal peptide" evidence="5">
    <location>
        <begin position="1"/>
        <end position="21"/>
    </location>
</feature>
<dbReference type="PANTHER" id="PTHR43142">
    <property type="entry name" value="CARBOXYLIC ESTER HYDROLASE"/>
    <property type="match status" value="1"/>
</dbReference>
<sequence>MSASVHLEICVLGLCFLHVLALNPPQVSLKQGVARGFYDTTVNGRPFAAFLGIPYARPPIRKHRFKEALPAEPWTGVYNAAFEPPMCLQYDHVTYKTDFPVHGNEDCLYINVFTPQVPNGNMTHYDVIVFIHGGAFMFSSGFVYGPQKLLDKDIVFVTFNYRLGPLGFLSTEDDIVPGNMGLKDQTLALKWVKKNIAAFGGNPDSVTITGMSAGGSSVHYHMLSPLSKGLFNRVISVSGTALCPWAQTENAKEKAHMIASSLGCPVDNSTILVECLRNRPAKQILEATRMFMPWLYNPFSPFGPVVEKAGKRPFIDRSPIEIIKTGVISDVPLLMSFTLDEGLYPAAEIICTGDSLNELNKEWIKLAPYVLDYIHTVPPDQLNNVSKNIWIRYVGEKEEANLQEIIQVILFLRFMHN</sequence>
<keyword evidence="4" id="KW-0325">Glycoprotein</keyword>
<accession>A0ABD0YX45</accession>
<feature type="chain" id="PRO_5044529637" description="Carboxylic ester hydrolase" evidence="5">
    <location>
        <begin position="22"/>
        <end position="417"/>
    </location>
</feature>
<reference evidence="7 8" key="1">
    <citation type="submission" date="2024-07" db="EMBL/GenBank/DDBJ databases">
        <title>Chromosome-level genome assembly of the water stick insect Ranatra chinensis (Heteroptera: Nepidae).</title>
        <authorList>
            <person name="Liu X."/>
        </authorList>
    </citation>
    <scope>NUCLEOTIDE SEQUENCE [LARGE SCALE GENOMIC DNA]</scope>
    <source>
        <strain evidence="7">Cailab_2021Rc</strain>
        <tissue evidence="7">Muscle</tissue>
    </source>
</reference>
<evidence type="ECO:0000256" key="3">
    <source>
        <dbReference type="ARBA" id="ARBA00022801"/>
    </source>
</evidence>
<dbReference type="PANTHER" id="PTHR43142:SF1">
    <property type="entry name" value="CARBOXYLIC ESTER HYDROLASE"/>
    <property type="match status" value="1"/>
</dbReference>
<name>A0ABD0YX45_9HEMI</name>
<dbReference type="InterPro" id="IPR002018">
    <property type="entry name" value="CarbesteraseB"/>
</dbReference>
<dbReference type="InterPro" id="IPR019819">
    <property type="entry name" value="Carboxylesterase_B_CS"/>
</dbReference>
<evidence type="ECO:0000256" key="5">
    <source>
        <dbReference type="RuleBase" id="RU361235"/>
    </source>
</evidence>
<dbReference type="Gene3D" id="3.40.50.1820">
    <property type="entry name" value="alpha/beta hydrolase"/>
    <property type="match status" value="1"/>
</dbReference>
<keyword evidence="2" id="KW-0719">Serine esterase</keyword>
<dbReference type="EC" id="3.1.1.-" evidence="5"/>
<evidence type="ECO:0000259" key="6">
    <source>
        <dbReference type="Pfam" id="PF00135"/>
    </source>
</evidence>
<dbReference type="EMBL" id="JBFDAA010000001">
    <property type="protein sequence ID" value="KAL1140507.1"/>
    <property type="molecule type" value="Genomic_DNA"/>
</dbReference>
<keyword evidence="8" id="KW-1185">Reference proteome</keyword>
<dbReference type="Proteomes" id="UP001558652">
    <property type="component" value="Unassembled WGS sequence"/>
</dbReference>
<dbReference type="InterPro" id="IPR029058">
    <property type="entry name" value="AB_hydrolase_fold"/>
</dbReference>
<dbReference type="GO" id="GO:0052689">
    <property type="term" value="F:carboxylic ester hydrolase activity"/>
    <property type="evidence" value="ECO:0007669"/>
    <property type="project" value="UniProtKB-KW"/>
</dbReference>
<gene>
    <name evidence="7" type="ORF">AAG570_000437</name>
</gene>
<keyword evidence="3 5" id="KW-0378">Hydrolase</keyword>
<feature type="domain" description="Carboxylesterase type B" evidence="6">
    <location>
        <begin position="24"/>
        <end position="403"/>
    </location>
</feature>
<comment type="caution">
    <text evidence="7">The sequence shown here is derived from an EMBL/GenBank/DDBJ whole genome shotgun (WGS) entry which is preliminary data.</text>
</comment>
<dbReference type="PROSITE" id="PS00941">
    <property type="entry name" value="CARBOXYLESTERASE_B_2"/>
    <property type="match status" value="1"/>
</dbReference>
<dbReference type="SUPFAM" id="SSF53474">
    <property type="entry name" value="alpha/beta-Hydrolases"/>
    <property type="match status" value="1"/>
</dbReference>
<dbReference type="PROSITE" id="PS00122">
    <property type="entry name" value="CARBOXYLESTERASE_B_1"/>
    <property type="match status" value="1"/>
</dbReference>
<keyword evidence="5" id="KW-0732">Signal</keyword>
<evidence type="ECO:0000313" key="7">
    <source>
        <dbReference type="EMBL" id="KAL1140507.1"/>
    </source>
</evidence>
<evidence type="ECO:0000313" key="8">
    <source>
        <dbReference type="Proteomes" id="UP001558652"/>
    </source>
</evidence>
<evidence type="ECO:0000256" key="2">
    <source>
        <dbReference type="ARBA" id="ARBA00022487"/>
    </source>
</evidence>
<dbReference type="AlphaFoldDB" id="A0ABD0YX45"/>
<protein>
    <recommendedName>
        <fullName evidence="5">Carboxylic ester hydrolase</fullName>
        <ecNumber evidence="5">3.1.1.-</ecNumber>
    </recommendedName>
</protein>